<sequence length="135" mass="15751">MVEFESDYLHIWIDEEINLMHSEWLRVVSSDEYRLGNCTFLTLLKKYSVKYWVVESSKLGDISEEDEKWTLTTLGPKIVQSGVIKLARVVDEKQVSYNKFNTFSEKAPAIHMGKVEIRHFPTFKEAADWMGSIRS</sequence>
<comment type="caution">
    <text evidence="1">The sequence shown here is derived from an EMBL/GenBank/DDBJ whole genome shotgun (WGS) entry which is preliminary data.</text>
</comment>
<evidence type="ECO:0008006" key="3">
    <source>
        <dbReference type="Google" id="ProtNLM"/>
    </source>
</evidence>
<proteinExistence type="predicted"/>
<organism evidence="1 2">
    <name type="scientific">Pontibacter locisalis</name>
    <dbReference type="NCBI Taxonomy" id="1719035"/>
    <lineage>
        <taxon>Bacteria</taxon>
        <taxon>Pseudomonadati</taxon>
        <taxon>Bacteroidota</taxon>
        <taxon>Cytophagia</taxon>
        <taxon>Cytophagales</taxon>
        <taxon>Hymenobacteraceae</taxon>
        <taxon>Pontibacter</taxon>
    </lineage>
</organism>
<protein>
    <recommendedName>
        <fullName evidence="3">PH domain-containing protein</fullName>
    </recommendedName>
</protein>
<reference evidence="2" key="1">
    <citation type="journal article" date="2019" name="Int. J. Syst. Evol. Microbiol.">
        <title>The Global Catalogue of Microorganisms (GCM) 10K type strain sequencing project: providing services to taxonomists for standard genome sequencing and annotation.</title>
        <authorList>
            <consortium name="The Broad Institute Genomics Platform"/>
            <consortium name="The Broad Institute Genome Sequencing Center for Infectious Disease"/>
            <person name="Wu L."/>
            <person name="Ma J."/>
        </authorList>
    </citation>
    <scope>NUCLEOTIDE SEQUENCE [LARGE SCALE GENOMIC DNA]</scope>
    <source>
        <strain evidence="2">KCTC 42498</strain>
    </source>
</reference>
<name>A0ABW5IH09_9BACT</name>
<dbReference type="RefSeq" id="WP_377502054.1">
    <property type="nucleotide sequence ID" value="NZ_JBHULU010000001.1"/>
</dbReference>
<keyword evidence="2" id="KW-1185">Reference proteome</keyword>
<evidence type="ECO:0000313" key="2">
    <source>
        <dbReference type="Proteomes" id="UP001597544"/>
    </source>
</evidence>
<accession>A0ABW5IH09</accession>
<evidence type="ECO:0000313" key="1">
    <source>
        <dbReference type="EMBL" id="MFD2512277.1"/>
    </source>
</evidence>
<dbReference type="EMBL" id="JBHULU010000001">
    <property type="protein sequence ID" value="MFD2512277.1"/>
    <property type="molecule type" value="Genomic_DNA"/>
</dbReference>
<dbReference type="Proteomes" id="UP001597544">
    <property type="component" value="Unassembled WGS sequence"/>
</dbReference>
<gene>
    <name evidence="1" type="ORF">ACFSRY_00245</name>
</gene>